<dbReference type="Proteomes" id="UP000652354">
    <property type="component" value="Unassembled WGS sequence"/>
</dbReference>
<evidence type="ECO:0000313" key="2">
    <source>
        <dbReference type="EMBL" id="GIG54372.1"/>
    </source>
</evidence>
<gene>
    <name evidence="2" type="ORF">Dac01nite_11240</name>
</gene>
<evidence type="ECO:0000256" key="1">
    <source>
        <dbReference type="SAM" id="MobiDB-lite"/>
    </source>
</evidence>
<reference evidence="2" key="1">
    <citation type="submission" date="2021-01" db="EMBL/GenBank/DDBJ databases">
        <title>Whole genome shotgun sequence of Demequina activiva NBRC 110675.</title>
        <authorList>
            <person name="Komaki H."/>
            <person name="Tamura T."/>
        </authorList>
    </citation>
    <scope>NUCLEOTIDE SEQUENCE</scope>
    <source>
        <strain evidence="2">NBRC 110675</strain>
    </source>
</reference>
<keyword evidence="3" id="KW-1185">Reference proteome</keyword>
<feature type="region of interest" description="Disordered" evidence="1">
    <location>
        <begin position="21"/>
        <end position="40"/>
    </location>
</feature>
<dbReference type="EMBL" id="BONR01000002">
    <property type="protein sequence ID" value="GIG54372.1"/>
    <property type="molecule type" value="Genomic_DNA"/>
</dbReference>
<sequence length="40" mass="4423">MMDIDLNTTAANAATWRFLSSPEPRSLRGDKRRFGAAQLG</sequence>
<organism evidence="2 3">
    <name type="scientific">Demequina activiva</name>
    <dbReference type="NCBI Taxonomy" id="1582364"/>
    <lineage>
        <taxon>Bacteria</taxon>
        <taxon>Bacillati</taxon>
        <taxon>Actinomycetota</taxon>
        <taxon>Actinomycetes</taxon>
        <taxon>Micrococcales</taxon>
        <taxon>Demequinaceae</taxon>
        <taxon>Demequina</taxon>
    </lineage>
</organism>
<comment type="caution">
    <text evidence="2">The sequence shown here is derived from an EMBL/GenBank/DDBJ whole genome shotgun (WGS) entry which is preliminary data.</text>
</comment>
<accession>A0A919UG19</accession>
<proteinExistence type="predicted"/>
<evidence type="ECO:0000313" key="3">
    <source>
        <dbReference type="Proteomes" id="UP000652354"/>
    </source>
</evidence>
<dbReference type="RefSeq" id="WP_275404522.1">
    <property type="nucleotide sequence ID" value="NZ_BONR01000002.1"/>
</dbReference>
<name>A0A919UG19_9MICO</name>
<protein>
    <submittedName>
        <fullName evidence="2">Uncharacterized protein</fullName>
    </submittedName>
</protein>
<dbReference type="AlphaFoldDB" id="A0A919UG19"/>